<keyword evidence="7" id="KW-1185">Reference proteome</keyword>
<dbReference type="EMBL" id="CM017658">
    <property type="protein sequence ID" value="TYI61992.1"/>
    <property type="molecule type" value="Genomic_DNA"/>
</dbReference>
<protein>
    <recommendedName>
        <fullName evidence="3">Uncharacterized protein ycf68</fullName>
    </recommendedName>
</protein>
<evidence type="ECO:0000256" key="5">
    <source>
        <dbReference type="ARBA" id="ARBA00022640"/>
    </source>
</evidence>
<sequence length="163" mass="18852">MPEGRTSDWSEVVTRDKSLLLFLDGFETKLLLKRIDGAIQVRSSVDPTFYSLVGSGRSEGTTTAPLFSIIHTSLISVWTTITRAQVYFWLQWENKMEHLTTYLHRPRTTRSPFSFWGDGGIVPFELFFHDFPGGPEKAAINKIFLILPSRNKEREIRFPFHRD</sequence>
<comment type="similarity">
    <text evidence="2">Belongs to the ycf68 family.</text>
</comment>
<dbReference type="PANTHER" id="PTHR34890">
    <property type="entry name" value="ORF16-LACZ FUSION PROTEIN-RELATED"/>
    <property type="match status" value="1"/>
</dbReference>
<dbReference type="InterPro" id="IPR022546">
    <property type="entry name" value="Uncharacterised_Ycf68"/>
</dbReference>
<evidence type="ECO:0000256" key="4">
    <source>
        <dbReference type="ARBA" id="ARBA00022528"/>
    </source>
</evidence>
<comment type="subcellular location">
    <subcellularLocation>
        <location evidence="1">Plastid</location>
        <location evidence="1">Chloroplast</location>
    </subcellularLocation>
</comment>
<evidence type="ECO:0000313" key="7">
    <source>
        <dbReference type="Proteomes" id="UP000323597"/>
    </source>
</evidence>
<reference evidence="6 7" key="1">
    <citation type="submission" date="2019-07" db="EMBL/GenBank/DDBJ databases">
        <title>WGS assembly of Gossypium mustelinum.</title>
        <authorList>
            <person name="Chen Z.J."/>
            <person name="Sreedasyam A."/>
            <person name="Ando A."/>
            <person name="Song Q."/>
            <person name="De L."/>
            <person name="Hulse-Kemp A."/>
            <person name="Ding M."/>
            <person name="Ye W."/>
            <person name="Kirkbride R."/>
            <person name="Jenkins J."/>
            <person name="Plott C."/>
            <person name="Lovell J."/>
            <person name="Lin Y.-M."/>
            <person name="Vaughn R."/>
            <person name="Liu B."/>
            <person name="Li W."/>
            <person name="Simpson S."/>
            <person name="Scheffler B."/>
            <person name="Saski C."/>
            <person name="Grover C."/>
            <person name="Hu G."/>
            <person name="Conover J."/>
            <person name="Carlson J."/>
            <person name="Shu S."/>
            <person name="Boston L."/>
            <person name="Williams M."/>
            <person name="Peterson D."/>
            <person name="Mcgee K."/>
            <person name="Jones D."/>
            <person name="Wendel J."/>
            <person name="Stelly D."/>
            <person name="Grimwood J."/>
            <person name="Schmutz J."/>
        </authorList>
    </citation>
    <scope>NUCLEOTIDE SEQUENCE [LARGE SCALE GENOMIC DNA]</scope>
    <source>
        <strain evidence="6">1408120.09</strain>
    </source>
</reference>
<evidence type="ECO:0000256" key="1">
    <source>
        <dbReference type="ARBA" id="ARBA00004229"/>
    </source>
</evidence>
<evidence type="ECO:0000256" key="3">
    <source>
        <dbReference type="ARBA" id="ARBA00021456"/>
    </source>
</evidence>
<dbReference type="Proteomes" id="UP000323597">
    <property type="component" value="Chromosome D10"/>
</dbReference>
<gene>
    <name evidence="6" type="ORF">E1A91_D10G213100v1</name>
</gene>
<proteinExistence type="inferred from homology"/>
<organism evidence="6 7">
    <name type="scientific">Gossypium mustelinum</name>
    <name type="common">Cotton</name>
    <name type="synonym">Gossypium caicoense</name>
    <dbReference type="NCBI Taxonomy" id="34275"/>
    <lineage>
        <taxon>Eukaryota</taxon>
        <taxon>Viridiplantae</taxon>
        <taxon>Streptophyta</taxon>
        <taxon>Embryophyta</taxon>
        <taxon>Tracheophyta</taxon>
        <taxon>Spermatophyta</taxon>
        <taxon>Magnoliopsida</taxon>
        <taxon>eudicotyledons</taxon>
        <taxon>Gunneridae</taxon>
        <taxon>Pentapetalae</taxon>
        <taxon>rosids</taxon>
        <taxon>malvids</taxon>
        <taxon>Malvales</taxon>
        <taxon>Malvaceae</taxon>
        <taxon>Malvoideae</taxon>
        <taxon>Gossypium</taxon>
    </lineage>
</organism>
<dbReference type="GO" id="GO:0009507">
    <property type="term" value="C:chloroplast"/>
    <property type="evidence" value="ECO:0007669"/>
    <property type="project" value="UniProtKB-SubCell"/>
</dbReference>
<dbReference type="AlphaFoldDB" id="A0A5D2TAW0"/>
<accession>A0A5D2TAW0</accession>
<name>A0A5D2TAW0_GOSMU</name>
<dbReference type="Pfam" id="PF10839">
    <property type="entry name" value="DUF2647"/>
    <property type="match status" value="1"/>
</dbReference>
<evidence type="ECO:0000313" key="6">
    <source>
        <dbReference type="EMBL" id="TYI61992.1"/>
    </source>
</evidence>
<evidence type="ECO:0000256" key="2">
    <source>
        <dbReference type="ARBA" id="ARBA00007638"/>
    </source>
</evidence>
<keyword evidence="5" id="KW-0934">Plastid</keyword>
<keyword evidence="4" id="KW-0150">Chloroplast</keyword>